<evidence type="ECO:0000313" key="3">
    <source>
        <dbReference type="Proteomes" id="UP000824139"/>
    </source>
</evidence>
<comment type="caution">
    <text evidence="2">The sequence shown here is derived from an EMBL/GenBank/DDBJ whole genome shotgun (WGS) entry which is preliminary data.</text>
</comment>
<organism evidence="2 3">
    <name type="scientific">Candidatus Scatenecus faecavium</name>
    <dbReference type="NCBI Taxonomy" id="2840915"/>
    <lineage>
        <taxon>Bacteria</taxon>
        <taxon>Candidatus Scatenecus</taxon>
    </lineage>
</organism>
<reference evidence="2" key="1">
    <citation type="submission" date="2020-10" db="EMBL/GenBank/DDBJ databases">
        <authorList>
            <person name="Gilroy R."/>
        </authorList>
    </citation>
    <scope>NUCLEOTIDE SEQUENCE</scope>
    <source>
        <strain evidence="2">CHK152-2994</strain>
    </source>
</reference>
<feature type="transmembrane region" description="Helical" evidence="1">
    <location>
        <begin position="363"/>
        <end position="382"/>
    </location>
</feature>
<accession>A0A9D1K388</accession>
<feature type="transmembrane region" description="Helical" evidence="1">
    <location>
        <begin position="210"/>
        <end position="233"/>
    </location>
</feature>
<keyword evidence="1" id="KW-0472">Membrane</keyword>
<evidence type="ECO:0000256" key="1">
    <source>
        <dbReference type="SAM" id="Phobius"/>
    </source>
</evidence>
<dbReference type="AlphaFoldDB" id="A0A9D1K388"/>
<feature type="transmembrane region" description="Helical" evidence="1">
    <location>
        <begin position="169"/>
        <end position="190"/>
    </location>
</feature>
<dbReference type="Proteomes" id="UP000824139">
    <property type="component" value="Unassembled WGS sequence"/>
</dbReference>
<keyword evidence="1" id="KW-1133">Transmembrane helix</keyword>
<protein>
    <submittedName>
        <fullName evidence="2">Uncharacterized protein</fullName>
    </submittedName>
</protein>
<feature type="transmembrane region" description="Helical" evidence="1">
    <location>
        <begin position="463"/>
        <end position="486"/>
    </location>
</feature>
<reference evidence="2" key="2">
    <citation type="journal article" date="2021" name="PeerJ">
        <title>Extensive microbial diversity within the chicken gut microbiome revealed by metagenomics and culture.</title>
        <authorList>
            <person name="Gilroy R."/>
            <person name="Ravi A."/>
            <person name="Getino M."/>
            <person name="Pursley I."/>
            <person name="Horton D.L."/>
            <person name="Alikhan N.F."/>
            <person name="Baker D."/>
            <person name="Gharbi K."/>
            <person name="Hall N."/>
            <person name="Watson M."/>
            <person name="Adriaenssens E.M."/>
            <person name="Foster-Nyarko E."/>
            <person name="Jarju S."/>
            <person name="Secka A."/>
            <person name="Antonio M."/>
            <person name="Oren A."/>
            <person name="Chaudhuri R.R."/>
            <person name="La Ragione R."/>
            <person name="Hildebrand F."/>
            <person name="Pallen M.J."/>
        </authorList>
    </citation>
    <scope>NUCLEOTIDE SEQUENCE</scope>
    <source>
        <strain evidence="2">CHK152-2994</strain>
    </source>
</reference>
<feature type="transmembrane region" description="Helical" evidence="1">
    <location>
        <begin position="253"/>
        <end position="271"/>
    </location>
</feature>
<sequence>MTIVVSSSKLEKVFDEKDVINIGTNPNCDFKLELDFDVLITLQYDQNENKCVLMNTFHNERVLFKGKPIKKVEIGNICKIMFAGSDEFINIKILENAPVKKTVTTIAREDLTEDDMKALYGNDPNAVTRVKLDKQKADIEAMRVAIIKQVAFQINDLKNKIASNTRTNIFLHVAMAFCSILCSFGLANYLMGLSIKESSNYLHLPTNIKVWVIFAIIVFAAAVLLKQGVYLFLQSAENKNVSGIGKFSQGFMVVLGMIFMLGVYIINLIYYMNLNDFVMFAVFVSLFFSGILTALALGCGYFKHTSGEWAMTLNKYEYREDFESVLKSYRLWIERFVNSFSKTRIQNIKDRIFGLQIKASGEVLLGVITSPFLAYGVSNTLAMCFPEAAGWIRISGLRFSPVFLVLASFMIVLAFFAFSIAFAAVKKIQGSQVIKQDGYSDYRQHGVSILGLEGTRKLETEKFVWLCIGCSIIFIEFTMNVSYFASEIGGDLMGLVKSLLAALVPTAILIAETFLFSGTLFEMYACDEVIAKFDKD</sequence>
<dbReference type="EMBL" id="DVJO01000078">
    <property type="protein sequence ID" value="HIS82675.1"/>
    <property type="molecule type" value="Genomic_DNA"/>
</dbReference>
<name>A0A9D1K388_9BACT</name>
<feature type="transmembrane region" description="Helical" evidence="1">
    <location>
        <begin position="492"/>
        <end position="515"/>
    </location>
</feature>
<keyword evidence="1" id="KW-0812">Transmembrane</keyword>
<feature type="transmembrane region" description="Helical" evidence="1">
    <location>
        <begin position="402"/>
        <end position="425"/>
    </location>
</feature>
<feature type="transmembrane region" description="Helical" evidence="1">
    <location>
        <begin position="277"/>
        <end position="302"/>
    </location>
</feature>
<proteinExistence type="predicted"/>
<gene>
    <name evidence="2" type="ORF">IAD41_03615</name>
</gene>
<evidence type="ECO:0000313" key="2">
    <source>
        <dbReference type="EMBL" id="HIS82675.1"/>
    </source>
</evidence>